<protein>
    <submittedName>
        <fullName evidence="2">Uncharacterized protein</fullName>
    </submittedName>
</protein>
<name>A0A366CV90_9GAMM</name>
<keyword evidence="1" id="KW-0472">Membrane</keyword>
<keyword evidence="1" id="KW-0812">Transmembrane</keyword>
<evidence type="ECO:0000313" key="2">
    <source>
        <dbReference type="EMBL" id="RBO80206.1"/>
    </source>
</evidence>
<dbReference type="Proteomes" id="UP000252086">
    <property type="component" value="Unassembled WGS sequence"/>
</dbReference>
<dbReference type="RefSeq" id="WP_113875293.1">
    <property type="nucleotide sequence ID" value="NZ_QNRF01000008.1"/>
</dbReference>
<keyword evidence="3" id="KW-1185">Reference proteome</keyword>
<keyword evidence="1" id="KW-1133">Transmembrane helix</keyword>
<gene>
    <name evidence="2" type="ORF">DFP76_10869</name>
</gene>
<feature type="transmembrane region" description="Helical" evidence="1">
    <location>
        <begin position="62"/>
        <end position="82"/>
    </location>
</feature>
<dbReference type="OrthoDB" id="7058209at2"/>
<comment type="caution">
    <text evidence="2">The sequence shown here is derived from an EMBL/GenBank/DDBJ whole genome shotgun (WGS) entry which is preliminary data.</text>
</comment>
<feature type="transmembrane region" description="Helical" evidence="1">
    <location>
        <begin position="34"/>
        <end position="56"/>
    </location>
</feature>
<dbReference type="EMBL" id="QNRF01000008">
    <property type="protein sequence ID" value="RBO80206.1"/>
    <property type="molecule type" value="Genomic_DNA"/>
</dbReference>
<reference evidence="2 3" key="1">
    <citation type="submission" date="2018-06" db="EMBL/GenBank/DDBJ databases">
        <title>Genomic Encyclopedia of Type Strains, Phase III (KMG-III): the genomes of soil and plant-associated and newly described type strains.</title>
        <authorList>
            <person name="Whitman W."/>
        </authorList>
    </citation>
    <scope>NUCLEOTIDE SEQUENCE [LARGE SCALE GENOMIC DNA]</scope>
    <source>
        <strain evidence="2 3">CECT 7732</strain>
    </source>
</reference>
<evidence type="ECO:0000313" key="3">
    <source>
        <dbReference type="Proteomes" id="UP000252086"/>
    </source>
</evidence>
<dbReference type="AlphaFoldDB" id="A0A366CV90"/>
<proteinExistence type="predicted"/>
<organism evidence="2 3">
    <name type="scientific">Marinomonas aquiplantarum</name>
    <dbReference type="NCBI Taxonomy" id="491951"/>
    <lineage>
        <taxon>Bacteria</taxon>
        <taxon>Pseudomonadati</taxon>
        <taxon>Pseudomonadota</taxon>
        <taxon>Gammaproteobacteria</taxon>
        <taxon>Oceanospirillales</taxon>
        <taxon>Oceanospirillaceae</taxon>
        <taxon>Marinomonas</taxon>
    </lineage>
</organism>
<accession>A0A366CV90</accession>
<evidence type="ECO:0000256" key="1">
    <source>
        <dbReference type="SAM" id="Phobius"/>
    </source>
</evidence>
<sequence>MKDETSHVKDIKVEEDNDVVILSICYVNLGATRYVLALLFVLFSGVALVNTFQIYQMLNFDALDFGLLLGVISTITLFFILLKMAHRLLRKVADLTIKITPNGLEYDSGIPPLFIGFGSGYFDFWKSVFFKRQHIEFDSSEMKAIYLEEKKSQRCLVMMKRGKEIEIAKYITDQQKKDLYQLLKKTTNDVRK</sequence>